<evidence type="ECO:0000313" key="7">
    <source>
        <dbReference type="EMBL" id="QKM66379.1"/>
    </source>
</evidence>
<keyword evidence="8" id="KW-1185">Reference proteome</keyword>
<feature type="binding site" evidence="5">
    <location>
        <position position="151"/>
    </location>
    <ligand>
        <name>Mg(2+)</name>
        <dbReference type="ChEBI" id="CHEBI:18420"/>
    </ligand>
</feature>
<dbReference type="GO" id="GO:0000287">
    <property type="term" value="F:magnesium ion binding"/>
    <property type="evidence" value="ECO:0007669"/>
    <property type="project" value="TreeGrafter"/>
</dbReference>
<accession>I2NA12</accession>
<dbReference type="PANTHER" id="PTHR32308:SF0">
    <property type="entry name" value="HPCH_HPAI ALDOLASE_CITRATE LYASE DOMAIN-CONTAINING PROTEIN"/>
    <property type="match status" value="1"/>
</dbReference>
<name>I2NA12_STRT9</name>
<dbReference type="Pfam" id="PF03328">
    <property type="entry name" value="HpcH_HpaI"/>
    <property type="match status" value="1"/>
</dbReference>
<dbReference type="EMBL" id="CP029159">
    <property type="protein sequence ID" value="QKM66379.1"/>
    <property type="molecule type" value="Genomic_DNA"/>
</dbReference>
<evidence type="ECO:0000259" key="6">
    <source>
        <dbReference type="Pfam" id="PF03328"/>
    </source>
</evidence>
<dbReference type="Proteomes" id="UP000005940">
    <property type="component" value="Chromosome"/>
</dbReference>
<evidence type="ECO:0000256" key="3">
    <source>
        <dbReference type="ARBA" id="ARBA00022842"/>
    </source>
</evidence>
<evidence type="ECO:0000256" key="4">
    <source>
        <dbReference type="PIRSR" id="PIRSR015582-1"/>
    </source>
</evidence>
<keyword evidence="2 5" id="KW-0479">Metal-binding</keyword>
<dbReference type="GO" id="GO:0016829">
    <property type="term" value="F:lyase activity"/>
    <property type="evidence" value="ECO:0007669"/>
    <property type="project" value="UniProtKB-KW"/>
</dbReference>
<feature type="binding site" evidence="5">
    <location>
        <position position="125"/>
    </location>
    <ligand>
        <name>Mg(2+)</name>
        <dbReference type="ChEBI" id="CHEBI:18420"/>
    </ligand>
</feature>
<organism evidence="7 8">
    <name type="scientific">Streptomyces tsukubensis (strain DSM 42081 / NBRC 108919 / NRRL 18488 / 9993)</name>
    <dbReference type="NCBI Taxonomy" id="1114943"/>
    <lineage>
        <taxon>Bacteria</taxon>
        <taxon>Bacillati</taxon>
        <taxon>Actinomycetota</taxon>
        <taxon>Actinomycetes</taxon>
        <taxon>Kitasatosporales</taxon>
        <taxon>Streptomycetaceae</taxon>
        <taxon>Streptomyces</taxon>
    </lineage>
</organism>
<dbReference type="AlphaFoldDB" id="I2NA12"/>
<dbReference type="InterPro" id="IPR040442">
    <property type="entry name" value="Pyrv_kinase-like_dom_sf"/>
</dbReference>
<protein>
    <submittedName>
        <fullName evidence="7">CoA ester lyase</fullName>
    </submittedName>
</protein>
<dbReference type="InterPro" id="IPR005000">
    <property type="entry name" value="Aldolase/citrate-lyase_domain"/>
</dbReference>
<feature type="domain" description="HpcH/HpaI aldolase/citrate lyase" evidence="6">
    <location>
        <begin position="2"/>
        <end position="220"/>
    </location>
</feature>
<evidence type="ECO:0000313" key="8">
    <source>
        <dbReference type="Proteomes" id="UP000005940"/>
    </source>
</evidence>
<dbReference type="SUPFAM" id="SSF51621">
    <property type="entry name" value="Phosphoenolpyruvate/pyruvate domain"/>
    <property type="match status" value="1"/>
</dbReference>
<reference evidence="7 8" key="1">
    <citation type="journal article" date="2012" name="J. Bacteriol.">
        <title>Draft genome of Streptomyces tsukubaensis NRRL 18488, the producer of the clinically important immunosuppressant tacrolimus (FK506).</title>
        <authorList>
            <person name="Barreiro C."/>
            <person name="Prieto C."/>
            <person name="Sola-Landa A."/>
            <person name="Solera E."/>
            <person name="Martinez-Castro M."/>
            <person name="Perez-Redondo R."/>
            <person name="Garcia-Estrada C."/>
            <person name="Aparicio J.F."/>
            <person name="Fernandez-Martinez L.T."/>
            <person name="Santos-Aberturas J."/>
            <person name="Salehi-Najafabadi Z."/>
            <person name="Rodriguez-Garcia A."/>
            <person name="Tauch A."/>
            <person name="Martin J.F."/>
        </authorList>
    </citation>
    <scope>NUCLEOTIDE SEQUENCE [LARGE SCALE GENOMIC DNA]</scope>
    <source>
        <strain evidence="8">DSM 42081 / NBRC 108919 / NRRL 18488 / 9993</strain>
    </source>
</reference>
<proteinExistence type="predicted"/>
<dbReference type="Gene3D" id="3.20.20.60">
    <property type="entry name" value="Phosphoenolpyruvate-binding domains"/>
    <property type="match status" value="1"/>
</dbReference>
<evidence type="ECO:0000256" key="5">
    <source>
        <dbReference type="PIRSR" id="PIRSR015582-2"/>
    </source>
</evidence>
<dbReference type="RefSeq" id="WP_006345272.1">
    <property type="nucleotide sequence ID" value="NZ_CP029159.1"/>
</dbReference>
<sequence>MRSALYVPADAPRKLDKALGLETDEIIVDLEDAVPPPARAGARRSAAEWLARNAPGAGPRIWVRVNPGAAGIEDAAAVAVPGVAGVVAAKTGAAAGPAALGAPLGAAEERYGLAAGTFGIVALVETAAGVLAAPEIARAPRVVRLQLGEADLRAELGTEPGPEGLELLYARSRIVLASAAAGLPPPPAPVSTDVRDTEALRRTTLGFRALGFRGRACIHPAQLAVVNEVFTPTERQLAGARDLVERHERALASGAAVGLDADGGLIDEAVVRSARRLLSGT</sequence>
<dbReference type="GO" id="GO:0006107">
    <property type="term" value="P:oxaloacetate metabolic process"/>
    <property type="evidence" value="ECO:0007669"/>
    <property type="project" value="TreeGrafter"/>
</dbReference>
<dbReference type="InterPro" id="IPR015813">
    <property type="entry name" value="Pyrv/PenolPyrv_kinase-like_dom"/>
</dbReference>
<evidence type="ECO:0000256" key="1">
    <source>
        <dbReference type="ARBA" id="ARBA00001946"/>
    </source>
</evidence>
<keyword evidence="7" id="KW-0456">Lyase</keyword>
<feature type="binding site" evidence="4">
    <location>
        <position position="125"/>
    </location>
    <ligand>
        <name>substrate</name>
    </ligand>
</feature>
<dbReference type="PIRSF" id="PIRSF015582">
    <property type="entry name" value="Cit_lyase_B"/>
    <property type="match status" value="1"/>
</dbReference>
<gene>
    <name evidence="7" type="ORF">STSU_003595</name>
</gene>
<dbReference type="PANTHER" id="PTHR32308">
    <property type="entry name" value="LYASE BETA SUBUNIT, PUTATIVE (AFU_ORTHOLOGUE AFUA_4G13030)-RELATED"/>
    <property type="match status" value="1"/>
</dbReference>
<evidence type="ECO:0000256" key="2">
    <source>
        <dbReference type="ARBA" id="ARBA00022723"/>
    </source>
</evidence>
<dbReference type="InterPro" id="IPR011206">
    <property type="entry name" value="Citrate_lyase_beta/mcl1/mcl2"/>
</dbReference>
<keyword evidence="3 5" id="KW-0460">Magnesium</keyword>
<comment type="cofactor">
    <cofactor evidence="1">
        <name>Mg(2+)</name>
        <dbReference type="ChEBI" id="CHEBI:18420"/>
    </cofactor>
</comment>
<feature type="binding site" evidence="4">
    <location>
        <position position="64"/>
    </location>
    <ligand>
        <name>substrate</name>
    </ligand>
</feature>